<dbReference type="InterPro" id="IPR000297">
    <property type="entry name" value="PPIase_PpiC"/>
</dbReference>
<feature type="compositionally biased region" description="Acidic residues" evidence="2">
    <location>
        <begin position="372"/>
        <end position="399"/>
    </location>
</feature>
<dbReference type="PROSITE" id="PS50198">
    <property type="entry name" value="PPIC_PPIASE_2"/>
    <property type="match status" value="1"/>
</dbReference>
<dbReference type="EMBL" id="CYZP01000034">
    <property type="protein sequence ID" value="CUO50570.1"/>
    <property type="molecule type" value="Genomic_DNA"/>
</dbReference>
<keyword evidence="1" id="KW-0697">Rotamase</keyword>
<keyword evidence="1" id="KW-0413">Isomerase</keyword>
<feature type="signal peptide" evidence="3">
    <location>
        <begin position="1"/>
        <end position="23"/>
    </location>
</feature>
<evidence type="ECO:0000256" key="2">
    <source>
        <dbReference type="SAM" id="MobiDB-lite"/>
    </source>
</evidence>
<evidence type="ECO:0000256" key="3">
    <source>
        <dbReference type="SAM" id="SignalP"/>
    </source>
</evidence>
<gene>
    <name evidence="5" type="ORF">ERS852476_03072</name>
</gene>
<accession>A0A174FQ02</accession>
<dbReference type="PROSITE" id="PS51257">
    <property type="entry name" value="PROKAR_LIPOPROTEIN"/>
    <property type="match status" value="1"/>
</dbReference>
<evidence type="ECO:0000256" key="1">
    <source>
        <dbReference type="PROSITE-ProRule" id="PRU00278"/>
    </source>
</evidence>
<feature type="region of interest" description="Disordered" evidence="2">
    <location>
        <begin position="347"/>
        <end position="413"/>
    </location>
</feature>
<feature type="chain" id="PRO_5038828985" description="PpiC domain-containing protein" evidence="3">
    <location>
        <begin position="24"/>
        <end position="413"/>
    </location>
</feature>
<dbReference type="GO" id="GO:0003755">
    <property type="term" value="F:peptidyl-prolyl cis-trans isomerase activity"/>
    <property type="evidence" value="ECO:0007669"/>
    <property type="project" value="UniProtKB-KW"/>
</dbReference>
<feature type="compositionally biased region" description="Low complexity" evidence="2">
    <location>
        <begin position="400"/>
        <end position="413"/>
    </location>
</feature>
<protein>
    <recommendedName>
        <fullName evidence="4">PpiC domain-containing protein</fullName>
    </recommendedName>
</protein>
<evidence type="ECO:0000259" key="4">
    <source>
        <dbReference type="PROSITE" id="PS50198"/>
    </source>
</evidence>
<dbReference type="Gene3D" id="3.10.50.40">
    <property type="match status" value="1"/>
</dbReference>
<reference evidence="5 6" key="1">
    <citation type="submission" date="2015-09" db="EMBL/GenBank/DDBJ databases">
        <authorList>
            <consortium name="Pathogen Informatics"/>
        </authorList>
    </citation>
    <scope>NUCLEOTIDE SEQUENCE [LARGE SCALE GENOMIC DNA]</scope>
    <source>
        <strain evidence="5 6">2789STDY5834861</strain>
    </source>
</reference>
<name>A0A174FQ02_9FIRM</name>
<dbReference type="Proteomes" id="UP000095645">
    <property type="component" value="Unassembled WGS sequence"/>
</dbReference>
<dbReference type="SUPFAM" id="SSF109998">
    <property type="entry name" value="Triger factor/SurA peptide-binding domain-like"/>
    <property type="match status" value="1"/>
</dbReference>
<dbReference type="SUPFAM" id="SSF54534">
    <property type="entry name" value="FKBP-like"/>
    <property type="match status" value="1"/>
</dbReference>
<dbReference type="InterPro" id="IPR046357">
    <property type="entry name" value="PPIase_dom_sf"/>
</dbReference>
<dbReference type="RefSeq" id="WP_055058676.1">
    <property type="nucleotide sequence ID" value="NZ_CYZP01000034.1"/>
</dbReference>
<dbReference type="InterPro" id="IPR027304">
    <property type="entry name" value="Trigger_fact/SurA_dom_sf"/>
</dbReference>
<dbReference type="AlphaFoldDB" id="A0A174FQ02"/>
<evidence type="ECO:0000313" key="5">
    <source>
        <dbReference type="EMBL" id="CUO50570.1"/>
    </source>
</evidence>
<feature type="compositionally biased region" description="Low complexity" evidence="2">
    <location>
        <begin position="360"/>
        <end position="371"/>
    </location>
</feature>
<dbReference type="Pfam" id="PF13145">
    <property type="entry name" value="Rotamase_2"/>
    <property type="match status" value="1"/>
</dbReference>
<sequence length="413" mass="45003">MKKMVKRTAVVTLAGVMSVGMLSGCGSKTLDGTKTVATVDGTDIPLGVVSLYAREQQQQTTTMYLNYMGSADNIWDQTAGDDSDETYGDQAVTSSLESVEKMYILKEKAADYNVELTDDDEAAIADAASQFMAANSEETIKELAVTEDQVKTLLELQTIQKKMYDPVVAEGKITVSDDEANQTTFTYVSISTSGDDITDEEKKTKKEQAQEILDKMKEDPTADMSEIAKGVDDSYSAVQGNFTTKESEDEDEDSGSEAYPDEVLKVLRGLKDGEVADNIIETDTGYYVVRLDKINDEDATASKRESLQNSKESTYFTDTTAKWLDEADVKAVKKVIKTLKITDKHTFMAPTPTPVPETPTPEVTEEATPTPETEEVTETPAAEDTDVTETPAAEEEAAETTETPEATPTEAAK</sequence>
<proteinExistence type="predicted"/>
<evidence type="ECO:0000313" key="6">
    <source>
        <dbReference type="Proteomes" id="UP000095645"/>
    </source>
</evidence>
<keyword evidence="3" id="KW-0732">Signal</keyword>
<feature type="domain" description="PpiC" evidence="4">
    <location>
        <begin position="180"/>
        <end position="293"/>
    </location>
</feature>
<organism evidence="5 6">
    <name type="scientific">Blautia obeum</name>
    <dbReference type="NCBI Taxonomy" id="40520"/>
    <lineage>
        <taxon>Bacteria</taxon>
        <taxon>Bacillati</taxon>
        <taxon>Bacillota</taxon>
        <taxon>Clostridia</taxon>
        <taxon>Lachnospirales</taxon>
        <taxon>Lachnospiraceae</taxon>
        <taxon>Blautia</taxon>
    </lineage>
</organism>